<feature type="non-terminal residue" evidence="2">
    <location>
        <position position="1"/>
    </location>
</feature>
<accession>A0A9N7NWL4</accession>
<keyword evidence="3" id="KW-1185">Reference proteome</keyword>
<evidence type="ECO:0000313" key="3">
    <source>
        <dbReference type="Proteomes" id="UP001153555"/>
    </source>
</evidence>
<feature type="non-terminal residue" evidence="2">
    <location>
        <position position="146"/>
    </location>
</feature>
<sequence length="146" mass="14952">RVAAAAVMPPPPPPDPTQRQGGVLAQGGVPPQVAVQTPGQQMVAMTREAMTPESSSLQTSSSHSSTTSPTPSSPLGSIKSSNKFFPSPSTTSIPESVQSSLIIESKSNAPSTKERFDVPIVDCKATSSIGGISLTLSSSMSSIISR</sequence>
<protein>
    <submittedName>
        <fullName evidence="2">Uncharacterized protein</fullName>
    </submittedName>
</protein>
<dbReference type="Proteomes" id="UP001153555">
    <property type="component" value="Unassembled WGS sequence"/>
</dbReference>
<feature type="compositionally biased region" description="Low complexity" evidence="1">
    <location>
        <begin position="51"/>
        <end position="74"/>
    </location>
</feature>
<reference evidence="2" key="1">
    <citation type="submission" date="2019-12" db="EMBL/GenBank/DDBJ databases">
        <authorList>
            <person name="Scholes J."/>
        </authorList>
    </citation>
    <scope>NUCLEOTIDE SEQUENCE</scope>
</reference>
<proteinExistence type="predicted"/>
<organism evidence="2 3">
    <name type="scientific">Striga hermonthica</name>
    <name type="common">Purple witchweed</name>
    <name type="synonym">Buchnera hermonthica</name>
    <dbReference type="NCBI Taxonomy" id="68872"/>
    <lineage>
        <taxon>Eukaryota</taxon>
        <taxon>Viridiplantae</taxon>
        <taxon>Streptophyta</taxon>
        <taxon>Embryophyta</taxon>
        <taxon>Tracheophyta</taxon>
        <taxon>Spermatophyta</taxon>
        <taxon>Magnoliopsida</taxon>
        <taxon>eudicotyledons</taxon>
        <taxon>Gunneridae</taxon>
        <taxon>Pentapetalae</taxon>
        <taxon>asterids</taxon>
        <taxon>lamiids</taxon>
        <taxon>Lamiales</taxon>
        <taxon>Orobanchaceae</taxon>
        <taxon>Buchnereae</taxon>
        <taxon>Striga</taxon>
    </lineage>
</organism>
<gene>
    <name evidence="2" type="ORF">SHERM_06166</name>
</gene>
<comment type="caution">
    <text evidence="2">The sequence shown here is derived from an EMBL/GenBank/DDBJ whole genome shotgun (WGS) entry which is preliminary data.</text>
</comment>
<dbReference type="EMBL" id="CACSLK010031421">
    <property type="protein sequence ID" value="CAA0839602.1"/>
    <property type="molecule type" value="Genomic_DNA"/>
</dbReference>
<evidence type="ECO:0000256" key="1">
    <source>
        <dbReference type="SAM" id="MobiDB-lite"/>
    </source>
</evidence>
<feature type="compositionally biased region" description="Polar residues" evidence="1">
    <location>
        <begin position="78"/>
        <end position="98"/>
    </location>
</feature>
<name>A0A9N7NWL4_STRHE</name>
<feature type="region of interest" description="Disordered" evidence="1">
    <location>
        <begin position="1"/>
        <end position="98"/>
    </location>
</feature>
<dbReference type="AlphaFoldDB" id="A0A9N7NWL4"/>
<evidence type="ECO:0000313" key="2">
    <source>
        <dbReference type="EMBL" id="CAA0839602.1"/>
    </source>
</evidence>